<dbReference type="OrthoDB" id="9451254at2759"/>
<evidence type="ECO:0000259" key="13">
    <source>
        <dbReference type="PROSITE" id="PS50157"/>
    </source>
</evidence>
<evidence type="ECO:0000256" key="1">
    <source>
        <dbReference type="ARBA" id="ARBA00004123"/>
    </source>
</evidence>
<reference evidence="14" key="1">
    <citation type="submission" date="2015-10" db="EMBL/GenBank/DDBJ databases">
        <title>EvidentialGene: Evidence-directed Construction of Complete mRNA Transcriptomes without Genomes.</title>
        <authorList>
            <person name="Gilbert D.G."/>
        </authorList>
    </citation>
    <scope>NUCLEOTIDE SEQUENCE</scope>
</reference>
<evidence type="ECO:0000313" key="16">
    <source>
        <dbReference type="Proteomes" id="UP000076858"/>
    </source>
</evidence>
<feature type="domain" description="C2H2-type" evidence="13">
    <location>
        <begin position="377"/>
        <end position="404"/>
    </location>
</feature>
<evidence type="ECO:0000256" key="4">
    <source>
        <dbReference type="ARBA" id="ARBA00022737"/>
    </source>
</evidence>
<feature type="compositionally biased region" description="Acidic residues" evidence="12">
    <location>
        <begin position="476"/>
        <end position="492"/>
    </location>
</feature>
<evidence type="ECO:0000313" key="15">
    <source>
        <dbReference type="EMBL" id="KZS18885.1"/>
    </source>
</evidence>
<feature type="compositionally biased region" description="Polar residues" evidence="12">
    <location>
        <begin position="493"/>
        <end position="510"/>
    </location>
</feature>
<feature type="domain" description="C2H2-type" evidence="13">
    <location>
        <begin position="405"/>
        <end position="432"/>
    </location>
</feature>
<evidence type="ECO:0000256" key="9">
    <source>
        <dbReference type="ARBA" id="ARBA00023163"/>
    </source>
</evidence>
<dbReference type="EMBL" id="LRGB01000512">
    <property type="protein sequence ID" value="KZS18885.1"/>
    <property type="molecule type" value="Genomic_DNA"/>
</dbReference>
<dbReference type="SUPFAM" id="SSF57667">
    <property type="entry name" value="beta-beta-alpha zinc fingers"/>
    <property type="match status" value="4"/>
</dbReference>
<dbReference type="PANTHER" id="PTHR14196:SF0">
    <property type="entry name" value="PROTEIN BOWEL"/>
    <property type="match status" value="1"/>
</dbReference>
<dbReference type="InterPro" id="IPR013087">
    <property type="entry name" value="Znf_C2H2_type"/>
</dbReference>
<comment type="subcellular location">
    <subcellularLocation>
        <location evidence="1">Nucleus</location>
    </subcellularLocation>
</comment>
<evidence type="ECO:0000256" key="6">
    <source>
        <dbReference type="ARBA" id="ARBA00022788"/>
    </source>
</evidence>
<accession>A0A0N8A733</accession>
<keyword evidence="5 11" id="KW-0863">Zinc-finger</keyword>
<dbReference type="PROSITE" id="PS00028">
    <property type="entry name" value="ZINC_FINGER_C2H2_1"/>
    <property type="match status" value="5"/>
</dbReference>
<feature type="compositionally biased region" description="Polar residues" evidence="12">
    <location>
        <begin position="155"/>
        <end position="166"/>
    </location>
</feature>
<evidence type="ECO:0000256" key="11">
    <source>
        <dbReference type="PROSITE-ProRule" id="PRU00042"/>
    </source>
</evidence>
<dbReference type="InterPro" id="IPR050717">
    <property type="entry name" value="C2H2-ZF_Transcription_Reg"/>
</dbReference>
<dbReference type="GO" id="GO:0005634">
    <property type="term" value="C:nucleus"/>
    <property type="evidence" value="ECO:0007669"/>
    <property type="project" value="UniProtKB-SubCell"/>
</dbReference>
<feature type="domain" description="C2H2-type" evidence="13">
    <location>
        <begin position="321"/>
        <end position="348"/>
    </location>
</feature>
<evidence type="ECO:0000256" key="8">
    <source>
        <dbReference type="ARBA" id="ARBA00023015"/>
    </source>
</evidence>
<keyword evidence="7" id="KW-0862">Zinc</keyword>
<feature type="compositionally biased region" description="Polar residues" evidence="12">
    <location>
        <begin position="51"/>
        <end position="62"/>
    </location>
</feature>
<dbReference type="Proteomes" id="UP000076858">
    <property type="component" value="Unassembled WGS sequence"/>
</dbReference>
<evidence type="ECO:0000256" key="3">
    <source>
        <dbReference type="ARBA" id="ARBA00022723"/>
    </source>
</evidence>
<keyword evidence="4" id="KW-0677">Repeat</keyword>
<protein>
    <submittedName>
        <fullName evidence="15">Putative Zinc-finger transcriptional factor brother of odd with entrails limited protein</fullName>
    </submittedName>
    <submittedName>
        <fullName evidence="14">Zinc finger and SCAN domain-containing protein</fullName>
    </submittedName>
</protein>
<dbReference type="Pfam" id="PF00096">
    <property type="entry name" value="zf-C2H2"/>
    <property type="match status" value="5"/>
</dbReference>
<feature type="domain" description="C2H2-type" evidence="13">
    <location>
        <begin position="433"/>
        <end position="460"/>
    </location>
</feature>
<dbReference type="FunFam" id="3.30.160.60:FF:000148">
    <property type="entry name" value="zinc finger protein Gfi-1"/>
    <property type="match status" value="1"/>
</dbReference>
<reference evidence="15 16" key="2">
    <citation type="submission" date="2016-03" db="EMBL/GenBank/DDBJ databases">
        <title>EvidentialGene: Evidence-directed Construction of Genes on Genomes.</title>
        <authorList>
            <person name="Gilbert D.G."/>
            <person name="Choi J.-H."/>
            <person name="Mockaitis K."/>
            <person name="Colbourne J."/>
            <person name="Pfrender M."/>
        </authorList>
    </citation>
    <scope>NUCLEOTIDE SEQUENCE [LARGE SCALE GENOMIC DNA]</scope>
    <source>
        <strain evidence="15 16">Xinb3</strain>
        <tissue evidence="15">Complete organism</tissue>
    </source>
</reference>
<feature type="region of interest" description="Disordered" evidence="12">
    <location>
        <begin position="122"/>
        <end position="207"/>
    </location>
</feature>
<evidence type="ECO:0000256" key="7">
    <source>
        <dbReference type="ARBA" id="ARBA00022833"/>
    </source>
</evidence>
<dbReference type="EMBL" id="GDIQ01044948">
    <property type="protein sequence ID" value="JAN49789.1"/>
    <property type="molecule type" value="Transcribed_RNA"/>
</dbReference>
<evidence type="ECO:0000256" key="2">
    <source>
        <dbReference type="ARBA" id="ARBA00022473"/>
    </source>
</evidence>
<dbReference type="Gene3D" id="3.30.160.60">
    <property type="entry name" value="Classic Zinc Finger"/>
    <property type="match status" value="5"/>
</dbReference>
<evidence type="ECO:0000256" key="10">
    <source>
        <dbReference type="ARBA" id="ARBA00023242"/>
    </source>
</evidence>
<feature type="compositionally biased region" description="Polar residues" evidence="12">
    <location>
        <begin position="129"/>
        <end position="146"/>
    </location>
</feature>
<keyword evidence="10" id="KW-0539">Nucleus</keyword>
<sequence>MDSGLHSHQRPSVDSSNSHYCKAAGFAAACDVATPLLTPPHTPTSSELSKHSFNFEQQTSPTGHRLSPSAATSRAMEAAAKSFPFFLPFGIPGLANMPLPAGMSHLAVHQYGMNMREPSAFRPVACPPNRSSEQAATSSSPANNMAPSVPAGSPTEANNSARSPSVESDLARDYSMKKRPAPCDSFSSKDGPVAPPQPGRQQAFLPPHHNPQAMLEAAAMLQGLQSRIDLAQLAAHAAKNAKHQEGNGNSAQAPNSNGQQDASAAQQAALRGLQNSYGLQNIPLLMGPWLRAGNLPPFYPGQYDPRLFRGPGRASRPKKQFICKFCNRQFTKSYNLLIHERTHTDERPYSCDICGKAFRRQDHLRDHRYIHSKEKPFKCTDCGKGFCQSRTLAVHRILHLEESPHKCPVCARSFNQRSNLKTHMLTHTDLKPYECTSCKKVFRRNCDLRRHIMTHSVGSEGNVTLTCVPGVDDDDSAADSTDEIDIDVEDDTASSPVTSDAESGVCSSSLDEGKLSPHHHHSMVDSKLPKKSGGFSIDDIMRR</sequence>
<evidence type="ECO:0000256" key="12">
    <source>
        <dbReference type="SAM" id="MobiDB-lite"/>
    </source>
</evidence>
<keyword evidence="16" id="KW-1185">Reference proteome</keyword>
<dbReference type="SMART" id="SM00355">
    <property type="entry name" value="ZnF_C2H2"/>
    <property type="match status" value="5"/>
</dbReference>
<dbReference type="InterPro" id="IPR036236">
    <property type="entry name" value="Znf_C2H2_sf"/>
</dbReference>
<keyword evidence="8" id="KW-0805">Transcription regulation</keyword>
<gene>
    <name evidence="15" type="ORF">APZ42_015464</name>
</gene>
<feature type="region of interest" description="Disordered" evidence="12">
    <location>
        <begin position="235"/>
        <end position="267"/>
    </location>
</feature>
<feature type="region of interest" description="Disordered" evidence="12">
    <location>
        <begin position="40"/>
        <end position="73"/>
    </location>
</feature>
<feature type="compositionally biased region" description="Polar residues" evidence="12">
    <location>
        <begin position="246"/>
        <end position="258"/>
    </location>
</feature>
<feature type="domain" description="C2H2-type" evidence="13">
    <location>
        <begin position="349"/>
        <end position="376"/>
    </location>
</feature>
<dbReference type="GO" id="GO:0008270">
    <property type="term" value="F:zinc ion binding"/>
    <property type="evidence" value="ECO:0007669"/>
    <property type="project" value="UniProtKB-KW"/>
</dbReference>
<dbReference type="GO" id="GO:0000977">
    <property type="term" value="F:RNA polymerase II transcription regulatory region sequence-specific DNA binding"/>
    <property type="evidence" value="ECO:0007669"/>
    <property type="project" value="TreeGrafter"/>
</dbReference>
<proteinExistence type="predicted"/>
<dbReference type="FunFam" id="3.30.160.60:FF:000311">
    <property type="entry name" value="protein odd-skipped-related 2 isoform X1"/>
    <property type="match status" value="1"/>
</dbReference>
<keyword evidence="2" id="KW-0217">Developmental protein</keyword>
<dbReference type="GO" id="GO:0000981">
    <property type="term" value="F:DNA-binding transcription factor activity, RNA polymerase II-specific"/>
    <property type="evidence" value="ECO:0007669"/>
    <property type="project" value="TreeGrafter"/>
</dbReference>
<dbReference type="PANTHER" id="PTHR14196">
    <property type="entry name" value="ODD-SKIPPED - RELATED"/>
    <property type="match status" value="1"/>
</dbReference>
<organism evidence="15 16">
    <name type="scientific">Daphnia magna</name>
    <dbReference type="NCBI Taxonomy" id="35525"/>
    <lineage>
        <taxon>Eukaryota</taxon>
        <taxon>Metazoa</taxon>
        <taxon>Ecdysozoa</taxon>
        <taxon>Arthropoda</taxon>
        <taxon>Crustacea</taxon>
        <taxon>Branchiopoda</taxon>
        <taxon>Diplostraca</taxon>
        <taxon>Cladocera</taxon>
        <taxon>Anomopoda</taxon>
        <taxon>Daphniidae</taxon>
        <taxon>Daphnia</taxon>
    </lineage>
</organism>
<evidence type="ECO:0000256" key="5">
    <source>
        <dbReference type="ARBA" id="ARBA00022771"/>
    </source>
</evidence>
<dbReference type="PROSITE" id="PS50157">
    <property type="entry name" value="ZINC_FINGER_C2H2_2"/>
    <property type="match status" value="5"/>
</dbReference>
<feature type="region of interest" description="Disordered" evidence="12">
    <location>
        <begin position="476"/>
        <end position="530"/>
    </location>
</feature>
<dbReference type="STRING" id="35525.A0A0N8A733"/>
<dbReference type="GO" id="GO:0007366">
    <property type="term" value="P:periodic partitioning by pair rule gene"/>
    <property type="evidence" value="ECO:0007669"/>
    <property type="project" value="UniProtKB-KW"/>
</dbReference>
<dbReference type="FunFam" id="3.30.160.60:FF:000294">
    <property type="entry name" value="Odd-skipped-related transciption factor 2"/>
    <property type="match status" value="1"/>
</dbReference>
<evidence type="ECO:0000313" key="14">
    <source>
        <dbReference type="EMBL" id="JAN49789.1"/>
    </source>
</evidence>
<dbReference type="FunFam" id="3.30.160.60:FF:000958">
    <property type="entry name" value="Odd skipped"/>
    <property type="match status" value="1"/>
</dbReference>
<name>A0A0N8A733_9CRUS</name>
<keyword evidence="6" id="KW-0562">Pair-rule protein</keyword>
<dbReference type="AlphaFoldDB" id="A0A0N8A733"/>
<keyword evidence="9" id="KW-0804">Transcription</keyword>
<keyword evidence="3" id="KW-0479">Metal-binding</keyword>
<dbReference type="FunFam" id="3.30.160.60:FF:000318">
    <property type="entry name" value="Odd-skipped-related transciption factor 2"/>
    <property type="match status" value="1"/>
</dbReference>